<dbReference type="AlphaFoldDB" id="A0AAV1ZKB1"/>
<evidence type="ECO:0000313" key="2">
    <source>
        <dbReference type="Proteomes" id="UP001497382"/>
    </source>
</evidence>
<organism evidence="1 2">
    <name type="scientific">Larinioides sclopetarius</name>
    <dbReference type="NCBI Taxonomy" id="280406"/>
    <lineage>
        <taxon>Eukaryota</taxon>
        <taxon>Metazoa</taxon>
        <taxon>Ecdysozoa</taxon>
        <taxon>Arthropoda</taxon>
        <taxon>Chelicerata</taxon>
        <taxon>Arachnida</taxon>
        <taxon>Araneae</taxon>
        <taxon>Araneomorphae</taxon>
        <taxon>Entelegynae</taxon>
        <taxon>Araneoidea</taxon>
        <taxon>Araneidae</taxon>
        <taxon>Larinioides</taxon>
    </lineage>
</organism>
<keyword evidence="2" id="KW-1185">Reference proteome</keyword>
<proteinExistence type="predicted"/>
<protein>
    <submittedName>
        <fullName evidence="1">Uncharacterized protein</fullName>
    </submittedName>
</protein>
<accession>A0AAV1ZKB1</accession>
<reference evidence="1 2" key="1">
    <citation type="submission" date="2024-04" db="EMBL/GenBank/DDBJ databases">
        <authorList>
            <person name="Rising A."/>
            <person name="Reimegard J."/>
            <person name="Sonavane S."/>
            <person name="Akerstrom W."/>
            <person name="Nylinder S."/>
            <person name="Hedman E."/>
            <person name="Kallberg Y."/>
        </authorList>
    </citation>
    <scope>NUCLEOTIDE SEQUENCE [LARGE SCALE GENOMIC DNA]</scope>
</reference>
<dbReference type="EMBL" id="CAXIEN010000050">
    <property type="protein sequence ID" value="CAL1270680.1"/>
    <property type="molecule type" value="Genomic_DNA"/>
</dbReference>
<name>A0AAV1ZKB1_9ARAC</name>
<sequence>MMVVTVRTRQRRWRPHRAFLSVKTNISIKPLVWLGVGE</sequence>
<feature type="non-terminal residue" evidence="1">
    <location>
        <position position="38"/>
    </location>
</feature>
<comment type="caution">
    <text evidence="1">The sequence shown here is derived from an EMBL/GenBank/DDBJ whole genome shotgun (WGS) entry which is preliminary data.</text>
</comment>
<evidence type="ECO:0000313" key="1">
    <source>
        <dbReference type="EMBL" id="CAL1270680.1"/>
    </source>
</evidence>
<gene>
    <name evidence="1" type="ORF">LARSCL_LOCUS5436</name>
</gene>
<dbReference type="Proteomes" id="UP001497382">
    <property type="component" value="Unassembled WGS sequence"/>
</dbReference>